<keyword evidence="10" id="KW-1185">Reference proteome</keyword>
<evidence type="ECO:0000313" key="9">
    <source>
        <dbReference type="EMBL" id="MBR7794421.1"/>
    </source>
</evidence>
<dbReference type="Proteomes" id="UP000675284">
    <property type="component" value="Unassembled WGS sequence"/>
</dbReference>
<feature type="transmembrane region" description="Helical" evidence="8">
    <location>
        <begin position="75"/>
        <end position="96"/>
    </location>
</feature>
<dbReference type="InterPro" id="IPR004761">
    <property type="entry name" value="Spore_GerAB"/>
</dbReference>
<keyword evidence="3" id="KW-0813">Transport</keyword>
<dbReference type="PANTHER" id="PTHR34975:SF2">
    <property type="entry name" value="SPORE GERMINATION PROTEIN A2"/>
    <property type="match status" value="1"/>
</dbReference>
<comment type="caution">
    <text evidence="9">The sequence shown here is derived from an EMBL/GenBank/DDBJ whole genome shotgun (WGS) entry which is preliminary data.</text>
</comment>
<dbReference type="GO" id="GO:0016020">
    <property type="term" value="C:membrane"/>
    <property type="evidence" value="ECO:0007669"/>
    <property type="project" value="UniProtKB-SubCell"/>
</dbReference>
<keyword evidence="5 8" id="KW-0812">Transmembrane</keyword>
<feature type="transmembrane region" description="Helical" evidence="8">
    <location>
        <begin position="211"/>
        <end position="234"/>
    </location>
</feature>
<accession>A0A941DRL7</accession>
<comment type="subcellular location">
    <subcellularLocation>
        <location evidence="1">Membrane</location>
        <topology evidence="1">Multi-pass membrane protein</topology>
    </subcellularLocation>
</comment>
<evidence type="ECO:0000256" key="4">
    <source>
        <dbReference type="ARBA" id="ARBA00022544"/>
    </source>
</evidence>
<name>A0A941DRL7_9BACI</name>
<proteinExistence type="inferred from homology"/>
<feature type="transmembrane region" description="Helical" evidence="8">
    <location>
        <begin position="264"/>
        <end position="286"/>
    </location>
</feature>
<evidence type="ECO:0000256" key="8">
    <source>
        <dbReference type="SAM" id="Phobius"/>
    </source>
</evidence>
<feature type="transmembrane region" description="Helical" evidence="8">
    <location>
        <begin position="36"/>
        <end position="54"/>
    </location>
</feature>
<dbReference type="AlphaFoldDB" id="A0A941DRL7"/>
<dbReference type="NCBIfam" id="TIGR00912">
    <property type="entry name" value="2A0309"/>
    <property type="match status" value="1"/>
</dbReference>
<feature type="transmembrane region" description="Helical" evidence="8">
    <location>
        <begin position="298"/>
        <end position="316"/>
    </location>
</feature>
<organism evidence="9 10">
    <name type="scientific">Virgibacillus salarius</name>
    <dbReference type="NCBI Taxonomy" id="447199"/>
    <lineage>
        <taxon>Bacteria</taxon>
        <taxon>Bacillati</taxon>
        <taxon>Bacillota</taxon>
        <taxon>Bacilli</taxon>
        <taxon>Bacillales</taxon>
        <taxon>Bacillaceae</taxon>
        <taxon>Virgibacillus</taxon>
    </lineage>
</organism>
<dbReference type="GO" id="GO:0009847">
    <property type="term" value="P:spore germination"/>
    <property type="evidence" value="ECO:0007669"/>
    <property type="project" value="InterPro"/>
</dbReference>
<feature type="transmembrane region" description="Helical" evidence="8">
    <location>
        <begin position="7"/>
        <end position="24"/>
    </location>
</feature>
<keyword evidence="7 8" id="KW-0472">Membrane</keyword>
<comment type="similarity">
    <text evidence="2">Belongs to the amino acid-polyamine-organocation (APC) superfamily. Spore germination protein (SGP) (TC 2.A.3.9) family.</text>
</comment>
<dbReference type="Pfam" id="PF03845">
    <property type="entry name" value="Spore_permease"/>
    <property type="match status" value="1"/>
</dbReference>
<dbReference type="PANTHER" id="PTHR34975">
    <property type="entry name" value="SPORE GERMINATION PROTEIN A2"/>
    <property type="match status" value="1"/>
</dbReference>
<evidence type="ECO:0000256" key="3">
    <source>
        <dbReference type="ARBA" id="ARBA00022448"/>
    </source>
</evidence>
<protein>
    <submittedName>
        <fullName evidence="9">Endospore germination permease</fullName>
    </submittedName>
</protein>
<sequence>MKFSRLQIFLLLIMFIGISNHVILLPHLLEVSKRDAWIASIIAYFIIIIWALFLRRIINKLKHKHLQKWLNERTGKLISTIIIISISIYILLIAIIAFNDLINTVQIYFLPSTSIWIIAIPFIIICVWAASANLKTIVYSALLLLPFVIVLGYFVAIATFAEKDYSYLFPIFTEGVGPVIQGIMMVLGANVDFIILFLLQDQMKKQYSYFGLLSLIAVLTILILGPTLGSIASFGPEVASQMRFPAFEQWRLVSIGQHVSHLDYFAVFQLLSGVFIRLSLCIYVLWNIWNNSSSKLKWTIIGIIIMTLIVVTIPENSDVWIQKITQNYFYYGALIFGVYLTTILVLIGIFSNKGENTNS</sequence>
<keyword evidence="4" id="KW-0309">Germination</keyword>
<feature type="transmembrane region" description="Helical" evidence="8">
    <location>
        <begin position="108"/>
        <end position="130"/>
    </location>
</feature>
<evidence type="ECO:0000256" key="1">
    <source>
        <dbReference type="ARBA" id="ARBA00004141"/>
    </source>
</evidence>
<feature type="transmembrane region" description="Helical" evidence="8">
    <location>
        <begin position="328"/>
        <end position="350"/>
    </location>
</feature>
<feature type="transmembrane region" description="Helical" evidence="8">
    <location>
        <begin position="179"/>
        <end position="199"/>
    </location>
</feature>
<evidence type="ECO:0000256" key="7">
    <source>
        <dbReference type="ARBA" id="ARBA00023136"/>
    </source>
</evidence>
<gene>
    <name evidence="9" type="ORF">KCX74_00005</name>
</gene>
<keyword evidence="6 8" id="KW-1133">Transmembrane helix</keyword>
<reference evidence="9" key="1">
    <citation type="submission" date="2021-04" db="EMBL/GenBank/DDBJ databases">
        <title>Isolation and polyphasic classification of algal microorganism.</title>
        <authorList>
            <person name="Wang S."/>
        </authorList>
    </citation>
    <scope>NUCLEOTIDE SEQUENCE</scope>
    <source>
        <strain evidence="9">720a</strain>
    </source>
</reference>
<evidence type="ECO:0000256" key="5">
    <source>
        <dbReference type="ARBA" id="ARBA00022692"/>
    </source>
</evidence>
<dbReference type="EMBL" id="JAGSOT010000001">
    <property type="protein sequence ID" value="MBR7794421.1"/>
    <property type="molecule type" value="Genomic_DNA"/>
</dbReference>
<evidence type="ECO:0000313" key="10">
    <source>
        <dbReference type="Proteomes" id="UP000675284"/>
    </source>
</evidence>
<evidence type="ECO:0000256" key="6">
    <source>
        <dbReference type="ARBA" id="ARBA00022989"/>
    </source>
</evidence>
<feature type="transmembrane region" description="Helical" evidence="8">
    <location>
        <begin position="137"/>
        <end position="159"/>
    </location>
</feature>
<dbReference type="RefSeq" id="WP_166529746.1">
    <property type="nucleotide sequence ID" value="NZ_JAGSOT010000001.1"/>
</dbReference>
<evidence type="ECO:0000256" key="2">
    <source>
        <dbReference type="ARBA" id="ARBA00007998"/>
    </source>
</evidence>